<reference evidence="1 2" key="1">
    <citation type="journal article" date="2015" name="Genome Biol.">
        <title>Comparative genomics of Steinernema reveals deeply conserved gene regulatory networks.</title>
        <authorList>
            <person name="Dillman A.R."/>
            <person name="Macchietto M."/>
            <person name="Porter C.F."/>
            <person name="Rogers A."/>
            <person name="Williams B."/>
            <person name="Antoshechkin I."/>
            <person name="Lee M.M."/>
            <person name="Goodwin Z."/>
            <person name="Lu X."/>
            <person name="Lewis E.E."/>
            <person name="Goodrich-Blair H."/>
            <person name="Stock S.P."/>
            <person name="Adams B.J."/>
            <person name="Sternberg P.W."/>
            <person name="Mortazavi A."/>
        </authorList>
    </citation>
    <scope>NUCLEOTIDE SEQUENCE [LARGE SCALE GENOMIC DNA]</scope>
    <source>
        <strain evidence="1 2">ALL</strain>
    </source>
</reference>
<dbReference type="OrthoDB" id="6243211at2759"/>
<dbReference type="PANTHER" id="PTHR28624:SF1">
    <property type="entry name" value="MITOCHONDRIAL POTASSIUM CHANNEL"/>
    <property type="match status" value="1"/>
</dbReference>
<comment type="caution">
    <text evidence="1">The sequence shown here is derived from an EMBL/GenBank/DDBJ whole genome shotgun (WGS) entry which is preliminary data.</text>
</comment>
<dbReference type="InterPro" id="IPR037660">
    <property type="entry name" value="CCDC51"/>
</dbReference>
<reference evidence="1 2" key="2">
    <citation type="journal article" date="2019" name="G3 (Bethesda)">
        <title>Hybrid Assembly of the Genome of the Entomopathogenic Nematode Steinernema carpocapsae Identifies the X-Chromosome.</title>
        <authorList>
            <person name="Serra L."/>
            <person name="Macchietto M."/>
            <person name="Macias-Munoz A."/>
            <person name="McGill C.J."/>
            <person name="Rodriguez I.M."/>
            <person name="Rodriguez B."/>
            <person name="Murad R."/>
            <person name="Mortazavi A."/>
        </authorList>
    </citation>
    <scope>NUCLEOTIDE SEQUENCE [LARGE SCALE GENOMIC DNA]</scope>
    <source>
        <strain evidence="1 2">ALL</strain>
    </source>
</reference>
<gene>
    <name evidence="1" type="ORF">L596_004263</name>
</gene>
<accession>A0A4U8UWA2</accession>
<protein>
    <submittedName>
        <fullName evidence="1">Uncharacterized protein</fullName>
    </submittedName>
</protein>
<dbReference type="AlphaFoldDB" id="A0A4U8UWA2"/>
<proteinExistence type="predicted"/>
<name>A0A4U8UWA2_STECR</name>
<evidence type="ECO:0000313" key="1">
    <source>
        <dbReference type="EMBL" id="TMS37304.1"/>
    </source>
</evidence>
<evidence type="ECO:0000313" key="2">
    <source>
        <dbReference type="Proteomes" id="UP000298663"/>
    </source>
</evidence>
<dbReference type="Proteomes" id="UP000298663">
    <property type="component" value="Unassembled WGS sequence"/>
</dbReference>
<dbReference type="EMBL" id="AZBU02000001">
    <property type="protein sequence ID" value="TMS37304.1"/>
    <property type="molecule type" value="Genomic_DNA"/>
</dbReference>
<sequence>MGSRWLTEASRRLFSLSSVARSNAVAASSGTLAMQKRLDNAFSYYEDVIGLTTVKQAQNEVELCEEKLNLAQVARRDKQYELKALHSKLKEIHLELDRTSRGEDKYLHLITEEHATLKKERKLHEEFEMIENKEREAFHDLSNKIR</sequence>
<organism evidence="1 2">
    <name type="scientific">Steinernema carpocapsae</name>
    <name type="common">Entomopathogenic nematode</name>
    <dbReference type="NCBI Taxonomy" id="34508"/>
    <lineage>
        <taxon>Eukaryota</taxon>
        <taxon>Metazoa</taxon>
        <taxon>Ecdysozoa</taxon>
        <taxon>Nematoda</taxon>
        <taxon>Chromadorea</taxon>
        <taxon>Rhabditida</taxon>
        <taxon>Tylenchina</taxon>
        <taxon>Panagrolaimomorpha</taxon>
        <taxon>Strongyloidoidea</taxon>
        <taxon>Steinernematidae</taxon>
        <taxon>Steinernema</taxon>
    </lineage>
</organism>
<keyword evidence="2" id="KW-1185">Reference proteome</keyword>
<dbReference type="PANTHER" id="PTHR28624">
    <property type="entry name" value="COILED-COIL DOMAIN-CONTAINING PROTEIN 51"/>
    <property type="match status" value="1"/>
</dbReference>
<dbReference type="STRING" id="34508.A0A4U8UWA2"/>